<protein>
    <submittedName>
        <fullName evidence="2">Uncharacterized protein</fullName>
    </submittedName>
</protein>
<evidence type="ECO:0000256" key="1">
    <source>
        <dbReference type="SAM" id="MobiDB-lite"/>
    </source>
</evidence>
<accession>A0ABR3ZZY5</accession>
<name>A0ABR3ZZY5_9LECA</name>
<evidence type="ECO:0000313" key="2">
    <source>
        <dbReference type="EMBL" id="KAL2039237.1"/>
    </source>
</evidence>
<feature type="compositionally biased region" description="Polar residues" evidence="1">
    <location>
        <begin position="204"/>
        <end position="222"/>
    </location>
</feature>
<feature type="region of interest" description="Disordered" evidence="1">
    <location>
        <begin position="290"/>
        <end position="319"/>
    </location>
</feature>
<organism evidence="2 3">
    <name type="scientific">Stereocaulon virgatum</name>
    <dbReference type="NCBI Taxonomy" id="373712"/>
    <lineage>
        <taxon>Eukaryota</taxon>
        <taxon>Fungi</taxon>
        <taxon>Dikarya</taxon>
        <taxon>Ascomycota</taxon>
        <taxon>Pezizomycotina</taxon>
        <taxon>Lecanoromycetes</taxon>
        <taxon>OSLEUM clade</taxon>
        <taxon>Lecanoromycetidae</taxon>
        <taxon>Lecanorales</taxon>
        <taxon>Lecanorineae</taxon>
        <taxon>Stereocaulaceae</taxon>
        <taxon>Stereocaulon</taxon>
    </lineage>
</organism>
<feature type="region of interest" description="Disordered" evidence="1">
    <location>
        <begin position="202"/>
        <end position="226"/>
    </location>
</feature>
<keyword evidence="3" id="KW-1185">Reference proteome</keyword>
<reference evidence="2 3" key="1">
    <citation type="submission" date="2024-09" db="EMBL/GenBank/DDBJ databases">
        <title>Rethinking Asexuality: The Enigmatic Case of Functional Sexual Genes in Lepraria (Stereocaulaceae).</title>
        <authorList>
            <person name="Doellman M."/>
            <person name="Sun Y."/>
            <person name="Barcenas-Pena A."/>
            <person name="Lumbsch H.T."/>
            <person name="Grewe F."/>
        </authorList>
    </citation>
    <scope>NUCLEOTIDE SEQUENCE [LARGE SCALE GENOMIC DNA]</scope>
    <source>
        <strain evidence="2 3">Mercado 3170</strain>
    </source>
</reference>
<comment type="caution">
    <text evidence="2">The sequence shown here is derived from an EMBL/GenBank/DDBJ whole genome shotgun (WGS) entry which is preliminary data.</text>
</comment>
<proteinExistence type="predicted"/>
<sequence length="319" mass="36082">MPDVESADRCANELRRVAREFLPDIPQHPFLDPNFPEADAPLVPKDLAPRGRLNWELPREVKMNLHIMLKFTQGTDKLLDEFHAKVPTIDEVIEEWCAMKCASPTTIGSAKLRTQVSRKEYTRGKANNVGEQRDDAEPYLFNMVKNLASPGRSDVVYLTDGLQDEEDKLKTPAIPDNLSAIDWLDFDGSYVHLADAQYQAKPKTANSESTLLGPSMRRNSTPLERRTNEWPVSEGNAFIARSISSPEPESHTRKAKPLGPFEEFWRDHGGSQGFQMVVEDHELSSNHLSEFQPQWPESMGRCKASGEAMQRLKVPRTDL</sequence>
<dbReference type="Proteomes" id="UP001590950">
    <property type="component" value="Unassembled WGS sequence"/>
</dbReference>
<dbReference type="EMBL" id="JBEFKJ010000026">
    <property type="protein sequence ID" value="KAL2039237.1"/>
    <property type="molecule type" value="Genomic_DNA"/>
</dbReference>
<gene>
    <name evidence="2" type="ORF">N7G274_007905</name>
</gene>
<evidence type="ECO:0000313" key="3">
    <source>
        <dbReference type="Proteomes" id="UP001590950"/>
    </source>
</evidence>